<organism evidence="3 4">
    <name type="scientific">Herminiimonas arsenicoxydans</name>
    <dbReference type="NCBI Taxonomy" id="204773"/>
    <lineage>
        <taxon>Bacteria</taxon>
        <taxon>Pseudomonadati</taxon>
        <taxon>Pseudomonadota</taxon>
        <taxon>Betaproteobacteria</taxon>
        <taxon>Burkholderiales</taxon>
        <taxon>Oxalobacteraceae</taxon>
        <taxon>Herminiimonas</taxon>
    </lineage>
</organism>
<dbReference type="EMBL" id="CU207211">
    <property type="protein sequence ID" value="CAL61361.1"/>
    <property type="molecule type" value="Genomic_DNA"/>
</dbReference>
<feature type="chain" id="PRO_5002669138" description="DUF302 domain-containing protein" evidence="1">
    <location>
        <begin position="28"/>
        <end position="190"/>
    </location>
</feature>
<name>A4G4C4_HERAR</name>
<keyword evidence="1" id="KW-0732">Signal</keyword>
<keyword evidence="4" id="KW-1185">Reference proteome</keyword>
<dbReference type="KEGG" id="har:HEAR1184"/>
<dbReference type="Pfam" id="PF03625">
    <property type="entry name" value="DUF302"/>
    <property type="match status" value="1"/>
</dbReference>
<sequence length="190" mass="21411">MKTLKWARGSLLIVFLLHLSACGTLRAMNNTEAGAGTQALDVWNRWVESEGDIAVATTWSRKVKDGVSIAEVEQAFDSVAAEDNIKSVGQFHLSRELELRTGKSQLFLKVYSFCSPVIARQMIDFSPHMAAYMPCRLTIVEQEDGLWIYSLNMDMLLGMGRKMPPDLHTSVHKIRDTIWKMMERGALGEF</sequence>
<evidence type="ECO:0000313" key="4">
    <source>
        <dbReference type="Proteomes" id="UP000006697"/>
    </source>
</evidence>
<dbReference type="OrthoDB" id="9783833at2"/>
<evidence type="ECO:0000259" key="2">
    <source>
        <dbReference type="Pfam" id="PF03625"/>
    </source>
</evidence>
<reference evidence="3 4" key="1">
    <citation type="journal article" date="2007" name="PLoS Genet.">
        <title>A tale of two oxidation states: bacterial colonization of arsenic-rich environments.</title>
        <authorList>
            <person name="Muller D."/>
            <person name="Medigue C."/>
            <person name="Koechler S."/>
            <person name="Barbe V."/>
            <person name="Barakat M."/>
            <person name="Talla E."/>
            <person name="Bonnefoy V."/>
            <person name="Krin E."/>
            <person name="Arsene-Ploetze F."/>
            <person name="Carapito C."/>
            <person name="Chandler M."/>
            <person name="Cournoyer B."/>
            <person name="Cruveiller S."/>
            <person name="Dossat C."/>
            <person name="Duval S."/>
            <person name="Heymann M."/>
            <person name="Leize E."/>
            <person name="Lieutaud A."/>
            <person name="Lievremont D."/>
            <person name="Makita Y."/>
            <person name="Mangenot S."/>
            <person name="Nitschke W."/>
            <person name="Ortet P."/>
            <person name="Perdrial N."/>
            <person name="Schoepp B."/>
            <person name="Siguier N."/>
            <person name="Simeonova D.D."/>
            <person name="Rouy Z."/>
            <person name="Segurens B."/>
            <person name="Turlin E."/>
            <person name="Vallenet D."/>
            <person name="Van Dorsselaer A."/>
            <person name="Weiss S."/>
            <person name="Weissenbach J."/>
            <person name="Lett M.C."/>
            <person name="Danchin A."/>
            <person name="Bertin P.N."/>
        </authorList>
    </citation>
    <scope>NUCLEOTIDE SEQUENCE [LARGE SCALE GENOMIC DNA]</scope>
    <source>
        <strain evidence="4">ULPAs1</strain>
    </source>
</reference>
<evidence type="ECO:0000313" key="3">
    <source>
        <dbReference type="EMBL" id="CAL61361.1"/>
    </source>
</evidence>
<dbReference type="AlphaFoldDB" id="A4G4C4"/>
<dbReference type="HOGENOM" id="CLU_108952_0_0_4"/>
<proteinExistence type="predicted"/>
<dbReference type="InterPro" id="IPR035923">
    <property type="entry name" value="TT1751-like_sf"/>
</dbReference>
<dbReference type="eggNOG" id="COG3439">
    <property type="taxonomic scope" value="Bacteria"/>
</dbReference>
<dbReference type="SUPFAM" id="SSF103247">
    <property type="entry name" value="TT1751-like"/>
    <property type="match status" value="1"/>
</dbReference>
<protein>
    <recommendedName>
        <fullName evidence="2">DUF302 domain-containing protein</fullName>
    </recommendedName>
</protein>
<dbReference type="CDD" id="cd14797">
    <property type="entry name" value="DUF302"/>
    <property type="match status" value="1"/>
</dbReference>
<dbReference type="STRING" id="204773.HEAR1184"/>
<gene>
    <name evidence="3" type="ordered locus">HEAR1184</name>
</gene>
<accession>A4G4C4</accession>
<dbReference type="InterPro" id="IPR005180">
    <property type="entry name" value="DUF302"/>
</dbReference>
<feature type="signal peptide" evidence="1">
    <location>
        <begin position="1"/>
        <end position="27"/>
    </location>
</feature>
<feature type="domain" description="DUF302" evidence="2">
    <location>
        <begin position="92"/>
        <end position="150"/>
    </location>
</feature>
<evidence type="ECO:0000256" key="1">
    <source>
        <dbReference type="SAM" id="SignalP"/>
    </source>
</evidence>
<dbReference type="Gene3D" id="3.30.310.70">
    <property type="entry name" value="TT1751-like domain"/>
    <property type="match status" value="1"/>
</dbReference>
<dbReference type="Proteomes" id="UP000006697">
    <property type="component" value="Chromosome"/>
</dbReference>